<dbReference type="PANTHER" id="PTHR42951:SF4">
    <property type="entry name" value="ACYL-COENZYME A THIOESTERASE MBLAC2"/>
    <property type="match status" value="1"/>
</dbReference>
<feature type="signal peptide" evidence="2">
    <location>
        <begin position="1"/>
        <end position="23"/>
    </location>
</feature>
<proteinExistence type="inferred from homology"/>
<evidence type="ECO:0000256" key="1">
    <source>
        <dbReference type="ARBA" id="ARBA00005250"/>
    </source>
</evidence>
<sequence>MKNVPVILFVVFCLFVGFTPALAAHYEVKQVEEGVYAAIALPEGKAASNAMIVVTPYQVILAGAHFIPEGIRELVDAIAEITPVPLRYVILTHHHPGYNHVDFDFPANVEIITSWQTWQALRGESRQLRNHVTFFDKGLTLIRGKTVLVLNSTEFGHREGDIILYLPNEGVLFTSDLFYNDVVGYMGEGKMRDWVVTLESLEAVGAKHVLPGLGDVSDRAGLRRFRLFFKEFLTEVLRHIEAGRSLAEAKARFRLPRYDAMPGFRTFFDVNVERAYLDLKEDLEAAATSTQSRTPAR</sequence>
<dbReference type="GO" id="GO:0017001">
    <property type="term" value="P:antibiotic catabolic process"/>
    <property type="evidence" value="ECO:0007669"/>
    <property type="project" value="UniProtKB-ARBA"/>
</dbReference>
<protein>
    <submittedName>
        <fullName evidence="4">Beta-lactamase</fullName>
    </submittedName>
</protein>
<organism evidence="4 5">
    <name type="scientific">Geobacter soli</name>
    <dbReference type="NCBI Taxonomy" id="1510391"/>
    <lineage>
        <taxon>Bacteria</taxon>
        <taxon>Pseudomonadati</taxon>
        <taxon>Thermodesulfobacteriota</taxon>
        <taxon>Desulfuromonadia</taxon>
        <taxon>Geobacterales</taxon>
        <taxon>Geobacteraceae</taxon>
        <taxon>Geobacter</taxon>
    </lineage>
</organism>
<dbReference type="Gene3D" id="3.60.15.10">
    <property type="entry name" value="Ribonuclease Z/Hydroxyacylglutathione hydrolase-like"/>
    <property type="match status" value="1"/>
</dbReference>
<dbReference type="AlphaFoldDB" id="A0A0C1TQA3"/>
<feature type="domain" description="Metallo-beta-lactamase" evidence="3">
    <location>
        <begin position="47"/>
        <end position="213"/>
    </location>
</feature>
<gene>
    <name evidence="4" type="ORF">SE37_01805</name>
</gene>
<evidence type="ECO:0000313" key="5">
    <source>
        <dbReference type="Proteomes" id="UP000031433"/>
    </source>
</evidence>
<evidence type="ECO:0000313" key="4">
    <source>
        <dbReference type="EMBL" id="KIE41453.1"/>
    </source>
</evidence>
<dbReference type="InterPro" id="IPR050855">
    <property type="entry name" value="NDM-1-like"/>
</dbReference>
<comment type="similarity">
    <text evidence="1">Belongs to the metallo-beta-lactamase superfamily. Class-B beta-lactamase family.</text>
</comment>
<dbReference type="SUPFAM" id="SSF56281">
    <property type="entry name" value="Metallo-hydrolase/oxidoreductase"/>
    <property type="match status" value="1"/>
</dbReference>
<feature type="chain" id="PRO_5002153144" evidence="2">
    <location>
        <begin position="24"/>
        <end position="297"/>
    </location>
</feature>
<dbReference type="InterPro" id="IPR036866">
    <property type="entry name" value="RibonucZ/Hydroxyglut_hydro"/>
</dbReference>
<dbReference type="Proteomes" id="UP000031433">
    <property type="component" value="Unassembled WGS sequence"/>
</dbReference>
<dbReference type="PANTHER" id="PTHR42951">
    <property type="entry name" value="METALLO-BETA-LACTAMASE DOMAIN-CONTAINING"/>
    <property type="match status" value="1"/>
</dbReference>
<keyword evidence="2" id="KW-0732">Signal</keyword>
<dbReference type="InterPro" id="IPR001279">
    <property type="entry name" value="Metallo-B-lactamas"/>
</dbReference>
<dbReference type="Pfam" id="PF00753">
    <property type="entry name" value="Lactamase_B"/>
    <property type="match status" value="1"/>
</dbReference>
<evidence type="ECO:0000256" key="2">
    <source>
        <dbReference type="SAM" id="SignalP"/>
    </source>
</evidence>
<reference evidence="4 5" key="1">
    <citation type="submission" date="2015-01" db="EMBL/GenBank/DDBJ databases">
        <title>Genome sequence of the anaerobic bacterium Geobacter soli GSS01, a dissimilatory Fe(III) reducer from soil.</title>
        <authorList>
            <person name="Yang G."/>
            <person name="Zhou S."/>
        </authorList>
    </citation>
    <scope>NUCLEOTIDE SEQUENCE [LARGE SCALE GENOMIC DNA]</scope>
    <source>
        <strain evidence="4 5">GSS01</strain>
    </source>
</reference>
<accession>A0A0C1TQA3</accession>
<keyword evidence="5" id="KW-1185">Reference proteome</keyword>
<comment type="caution">
    <text evidence="4">The sequence shown here is derived from an EMBL/GenBank/DDBJ whole genome shotgun (WGS) entry which is preliminary data.</text>
</comment>
<dbReference type="SMART" id="SM00849">
    <property type="entry name" value="Lactamase_B"/>
    <property type="match status" value="1"/>
</dbReference>
<evidence type="ECO:0000259" key="3">
    <source>
        <dbReference type="SMART" id="SM00849"/>
    </source>
</evidence>
<dbReference type="EMBL" id="JXBL01000001">
    <property type="protein sequence ID" value="KIE41453.1"/>
    <property type="molecule type" value="Genomic_DNA"/>
</dbReference>
<name>A0A0C1TQA3_9BACT</name>
<dbReference type="RefSeq" id="WP_039643217.1">
    <property type="nucleotide sequence ID" value="NZ_JXBL01000001.1"/>
</dbReference>